<evidence type="ECO:0000256" key="1">
    <source>
        <dbReference type="ARBA" id="ARBA00004186"/>
    </source>
</evidence>
<gene>
    <name evidence="8" type="ORF">BDZ90DRAFT_281172</name>
</gene>
<dbReference type="Proteomes" id="UP000245884">
    <property type="component" value="Unassembled WGS sequence"/>
</dbReference>
<evidence type="ECO:0000256" key="2">
    <source>
        <dbReference type="ARBA" id="ARBA00009549"/>
    </source>
</evidence>
<feature type="compositionally biased region" description="Low complexity" evidence="6">
    <location>
        <begin position="560"/>
        <end position="585"/>
    </location>
</feature>
<feature type="compositionally biased region" description="Low complexity" evidence="6">
    <location>
        <begin position="266"/>
        <end position="280"/>
    </location>
</feature>
<feature type="region of interest" description="Disordered" evidence="6">
    <location>
        <begin position="619"/>
        <end position="881"/>
    </location>
</feature>
<evidence type="ECO:0000259" key="7">
    <source>
        <dbReference type="SMART" id="SM01349"/>
    </source>
</evidence>
<dbReference type="GO" id="GO:0090307">
    <property type="term" value="P:mitotic spindle assembly"/>
    <property type="evidence" value="ECO:0007669"/>
    <property type="project" value="TreeGrafter"/>
</dbReference>
<dbReference type="GO" id="GO:1990023">
    <property type="term" value="C:mitotic spindle midzone"/>
    <property type="evidence" value="ECO:0007669"/>
    <property type="project" value="TreeGrafter"/>
</dbReference>
<comment type="subcellular location">
    <subcellularLocation>
        <location evidence="1">Cytoplasm</location>
        <location evidence="1">Cytoskeleton</location>
        <location evidence="1">Spindle</location>
    </subcellularLocation>
</comment>
<dbReference type="Gene3D" id="1.25.10.10">
    <property type="entry name" value="Leucine-rich Repeat Variant"/>
    <property type="match status" value="2"/>
</dbReference>
<evidence type="ECO:0000256" key="6">
    <source>
        <dbReference type="SAM" id="MobiDB-lite"/>
    </source>
</evidence>
<feature type="domain" description="TOG" evidence="7">
    <location>
        <begin position="2"/>
        <end position="256"/>
    </location>
</feature>
<feature type="compositionally biased region" description="Acidic residues" evidence="6">
    <location>
        <begin position="978"/>
        <end position="988"/>
    </location>
</feature>
<keyword evidence="3" id="KW-0132">Cell division</keyword>
<dbReference type="Pfam" id="PF12348">
    <property type="entry name" value="CLASP_N"/>
    <property type="match status" value="1"/>
</dbReference>
<feature type="domain" description="TOG" evidence="7">
    <location>
        <begin position="293"/>
        <end position="548"/>
    </location>
</feature>
<dbReference type="STRING" id="1569628.A0A316ULU8"/>
<dbReference type="AlphaFoldDB" id="A0A316ULU8"/>
<evidence type="ECO:0000256" key="5">
    <source>
        <dbReference type="ARBA" id="ARBA00022776"/>
    </source>
</evidence>
<feature type="region of interest" description="Disordered" evidence="6">
    <location>
        <begin position="940"/>
        <end position="993"/>
    </location>
</feature>
<sequence length="1218" mass="127642">MDDEDRLQEWHRLADELNAAQDVDAKTAALSSIHNQLQETSATTSSSDVAVFIQPLKTCLKSSNLHLFSPALALVPLVARLLDTSHDGSRHVQTAIIHLTPASLERAGDARERIRDSALKGLVELGKVALVVTPPGLASSRTSSSDTPLGTFESLITENGLGAKSPKIREQSCRLLASLRSYSTKFPIKPFLPTLVDLLGDADSACREASRATLVALFLSASAAAKADLKREMEAKGVRKPLAEGILRDVIGGQADASPLSHPEQPTTSSKTAVPASTSTAASIPAATASPVYLASRGDLERTVASILPFFDGKETEHNWAKRESSIAKLRGILKSQPSQALAEAFGHETRILAEGILKAISSLRTTLALHGIALVAEMAETSHVPTAMPESAVDILLPGLLRMAGFTKRIVATASQTAAGAMLRHVPYRSKVMGWLAAGMADKTVHTRVAMVEHLGTLLSVAAHPENRSVCSPGALESHDGVNVMSTLLAKGLTDQNKDVRANAREAFYTFRRIWKREGEAMLERLEAGVRKQVVAGMGAADAAYAASQASRSAASPQKAAAAQGAAPSSQLTSPATAAAAPSSKFVPSRKPGAGGATGGPGPSSAIVAAKRAAAARMAEMRRQEAEAKRAEEEEEAAAAAAAAPEEGDETQKAGDEAEEKRGDASFESAGNSTRHSDDDDGEATPTETSPQRMTRQAQSSSSTRDSGGTRADGGVGTSRFWTRDDAGDDDDTVQLGGGASSGRSRRGMNEDGGEDESADVDASITMDLMAPMATPLTGRSGARTEIAQKQAPRSNGSLPSSFQGTRESIFARGNNDSTPRTASSRLPRPASMVASPAARQQPMDVIGALQDKSAAASATAATVTSPKTPSTNAASKGQGWFLNRAARLSLSDEGRAASPLKSKPDSLAWVEEVKQRRADVKTFRQLAKLSSNFKVVAAESAGQGDGESEGKGGLGMSLGSRAGIGRAGGKERLQDEVNDSQDDDGSDSNGLSALEKQQTEAWREGHLFELLFSACETWFTSPPSNESSNAAAQVLLHRLVENQFPLFPALGLEGRLVKIGLFELGGPGGPSSANTAAAKAVLEAWATRTVPAVGLGLLRSEGQAAFEDGGQGNARLLILNTLTHLYSRLPSSVILEDELPRASSWVMSALNDRGNVALRQESVKVLVAAVRGDGGVKGEEGEEVVGEKLQKALGECGLKRDQLDLVLYYVAKGDAS</sequence>
<feature type="compositionally biased region" description="Basic and acidic residues" evidence="6">
    <location>
        <begin position="651"/>
        <end position="666"/>
    </location>
</feature>
<dbReference type="GO" id="GO:0005876">
    <property type="term" value="C:spindle microtubule"/>
    <property type="evidence" value="ECO:0007669"/>
    <property type="project" value="TreeGrafter"/>
</dbReference>
<dbReference type="GeneID" id="37031162"/>
<keyword evidence="5" id="KW-0131">Cell cycle</keyword>
<dbReference type="GO" id="GO:0005881">
    <property type="term" value="C:cytoplasmic microtubule"/>
    <property type="evidence" value="ECO:0007669"/>
    <property type="project" value="TreeGrafter"/>
</dbReference>
<feature type="compositionally biased region" description="Low complexity" evidence="6">
    <location>
        <begin position="854"/>
        <end position="873"/>
    </location>
</feature>
<feature type="compositionally biased region" description="Polar residues" evidence="6">
    <location>
        <begin position="816"/>
        <end position="826"/>
    </location>
</feature>
<dbReference type="InterPro" id="IPR024395">
    <property type="entry name" value="CLASP_N_dom"/>
</dbReference>
<dbReference type="Pfam" id="PF21040">
    <property type="entry name" value="CEP104-like_TOG"/>
    <property type="match status" value="1"/>
</dbReference>
<keyword evidence="4" id="KW-0493">Microtubule</keyword>
<organism evidence="8 9">
    <name type="scientific">Jaminaea rosea</name>
    <dbReference type="NCBI Taxonomy" id="1569628"/>
    <lineage>
        <taxon>Eukaryota</taxon>
        <taxon>Fungi</taxon>
        <taxon>Dikarya</taxon>
        <taxon>Basidiomycota</taxon>
        <taxon>Ustilaginomycotina</taxon>
        <taxon>Exobasidiomycetes</taxon>
        <taxon>Microstromatales</taxon>
        <taxon>Microstromatales incertae sedis</taxon>
        <taxon>Jaminaea</taxon>
    </lineage>
</organism>
<dbReference type="RefSeq" id="XP_025360390.1">
    <property type="nucleotide sequence ID" value="XM_025509339.1"/>
</dbReference>
<dbReference type="PANTHER" id="PTHR21567:SF9">
    <property type="entry name" value="CLIP-ASSOCIATING PROTEIN"/>
    <property type="match status" value="1"/>
</dbReference>
<accession>A0A316ULU8</accession>
<feature type="compositionally biased region" description="Polar residues" evidence="6">
    <location>
        <begin position="793"/>
        <end position="808"/>
    </location>
</feature>
<reference evidence="8 9" key="1">
    <citation type="journal article" date="2018" name="Mol. Biol. Evol.">
        <title>Broad Genomic Sampling Reveals a Smut Pathogenic Ancestry of the Fungal Clade Ustilaginomycotina.</title>
        <authorList>
            <person name="Kijpornyongpan T."/>
            <person name="Mondo S.J."/>
            <person name="Barry K."/>
            <person name="Sandor L."/>
            <person name="Lee J."/>
            <person name="Lipzen A."/>
            <person name="Pangilinan J."/>
            <person name="LaButti K."/>
            <person name="Hainaut M."/>
            <person name="Henrissat B."/>
            <person name="Grigoriev I.V."/>
            <person name="Spatafora J.W."/>
            <person name="Aime M.C."/>
        </authorList>
    </citation>
    <scope>NUCLEOTIDE SEQUENCE [LARGE SCALE GENOMIC DNA]</scope>
    <source>
        <strain evidence="8 9">MCA 5214</strain>
    </source>
</reference>
<dbReference type="GO" id="GO:0005815">
    <property type="term" value="C:microtubule organizing center"/>
    <property type="evidence" value="ECO:0007669"/>
    <property type="project" value="TreeGrafter"/>
</dbReference>
<feature type="compositionally biased region" description="Low complexity" evidence="6">
    <location>
        <begin position="696"/>
        <end position="711"/>
    </location>
</feature>
<dbReference type="SMART" id="SM01349">
    <property type="entry name" value="TOG"/>
    <property type="match status" value="2"/>
</dbReference>
<dbReference type="PANTHER" id="PTHR21567">
    <property type="entry name" value="CLASP"/>
    <property type="match status" value="1"/>
</dbReference>
<dbReference type="OrthoDB" id="46159at2759"/>
<feature type="region of interest" description="Disordered" evidence="6">
    <location>
        <begin position="254"/>
        <end position="280"/>
    </location>
</feature>
<evidence type="ECO:0000256" key="4">
    <source>
        <dbReference type="ARBA" id="ARBA00022701"/>
    </source>
</evidence>
<dbReference type="InterPro" id="IPR016024">
    <property type="entry name" value="ARM-type_fold"/>
</dbReference>
<feature type="compositionally biased region" description="Gly residues" evidence="6">
    <location>
        <begin position="594"/>
        <end position="603"/>
    </location>
</feature>
<proteinExistence type="inferred from homology"/>
<evidence type="ECO:0000313" key="8">
    <source>
        <dbReference type="EMBL" id="PWN25778.1"/>
    </source>
</evidence>
<dbReference type="InterPro" id="IPR011989">
    <property type="entry name" value="ARM-like"/>
</dbReference>
<evidence type="ECO:0000313" key="9">
    <source>
        <dbReference type="Proteomes" id="UP000245884"/>
    </source>
</evidence>
<dbReference type="GO" id="GO:0008017">
    <property type="term" value="F:microtubule binding"/>
    <property type="evidence" value="ECO:0007669"/>
    <property type="project" value="TreeGrafter"/>
</dbReference>
<evidence type="ECO:0000256" key="3">
    <source>
        <dbReference type="ARBA" id="ARBA00022618"/>
    </source>
</evidence>
<dbReference type="InterPro" id="IPR034085">
    <property type="entry name" value="TOG"/>
</dbReference>
<keyword evidence="9" id="KW-1185">Reference proteome</keyword>
<keyword evidence="5" id="KW-0498">Mitosis</keyword>
<dbReference type="GO" id="GO:0051301">
    <property type="term" value="P:cell division"/>
    <property type="evidence" value="ECO:0007669"/>
    <property type="project" value="UniProtKB-KW"/>
</dbReference>
<protein>
    <recommendedName>
        <fullName evidence="7">TOG domain-containing protein</fullName>
    </recommendedName>
</protein>
<name>A0A316ULU8_9BASI</name>
<dbReference type="SUPFAM" id="SSF48371">
    <property type="entry name" value="ARM repeat"/>
    <property type="match status" value="1"/>
</dbReference>
<feature type="compositionally biased region" description="Basic and acidic residues" evidence="6">
    <location>
        <begin position="620"/>
        <end position="633"/>
    </location>
</feature>
<dbReference type="EMBL" id="KZ819674">
    <property type="protein sequence ID" value="PWN25778.1"/>
    <property type="molecule type" value="Genomic_DNA"/>
</dbReference>
<comment type="similarity">
    <text evidence="2">Belongs to the CLASP family.</text>
</comment>
<feature type="region of interest" description="Disordered" evidence="6">
    <location>
        <begin position="560"/>
        <end position="606"/>
    </location>
</feature>